<dbReference type="Pfam" id="PF08680">
    <property type="entry name" value="DUF1779"/>
    <property type="match status" value="1"/>
</dbReference>
<organism evidence="1 2">
    <name type="scientific">Peribacillus simplex</name>
    <dbReference type="NCBI Taxonomy" id="1478"/>
    <lineage>
        <taxon>Bacteria</taxon>
        <taxon>Bacillati</taxon>
        <taxon>Bacillota</taxon>
        <taxon>Bacilli</taxon>
        <taxon>Bacillales</taxon>
        <taxon>Bacillaceae</taxon>
        <taxon>Peribacillus</taxon>
    </lineage>
</organism>
<proteinExistence type="predicted"/>
<evidence type="ECO:0008006" key="3">
    <source>
        <dbReference type="Google" id="ProtNLM"/>
    </source>
</evidence>
<dbReference type="SUPFAM" id="SSF143842">
    <property type="entry name" value="YwmB-like"/>
    <property type="match status" value="1"/>
</dbReference>
<gene>
    <name evidence="1" type="ORF">AS888_14830</name>
</gene>
<dbReference type="InterPro" id="IPR036209">
    <property type="entry name" value="YwmB-like_sf"/>
</dbReference>
<evidence type="ECO:0000313" key="2">
    <source>
        <dbReference type="Proteomes" id="UP000064189"/>
    </source>
</evidence>
<dbReference type="Proteomes" id="UP000064189">
    <property type="component" value="Unassembled WGS sequence"/>
</dbReference>
<keyword evidence="2" id="KW-1185">Reference proteome</keyword>
<reference evidence="1 2" key="1">
    <citation type="submission" date="2015-11" db="EMBL/GenBank/DDBJ databases">
        <title>Genome Sequence of Bacillus simplex strain VanAntwerpen2.</title>
        <authorList>
            <person name="Couger M.B."/>
        </authorList>
    </citation>
    <scope>NUCLEOTIDE SEQUENCE [LARGE SCALE GENOMIC DNA]</scope>
    <source>
        <strain evidence="1 2">VanAntwerpen02</strain>
    </source>
</reference>
<name>A0A109MZV7_9BACI</name>
<protein>
    <recommendedName>
        <fullName evidence="3">TATA-box binding</fullName>
    </recommendedName>
</protein>
<dbReference type="RefSeq" id="WP_061141262.1">
    <property type="nucleotide sequence ID" value="NZ_LNNH01000012.1"/>
</dbReference>
<dbReference type="Gene3D" id="3.30.2030.10">
    <property type="entry name" value="YwmB-like"/>
    <property type="match status" value="1"/>
</dbReference>
<evidence type="ECO:0000313" key="1">
    <source>
        <dbReference type="EMBL" id="KWW20905.1"/>
    </source>
</evidence>
<dbReference type="Gene3D" id="3.30.360.40">
    <property type="entry name" value="YwmB-like"/>
    <property type="match status" value="1"/>
</dbReference>
<dbReference type="InterPro" id="IPR014794">
    <property type="entry name" value="DUF1779"/>
</dbReference>
<dbReference type="EMBL" id="LNNH01000012">
    <property type="protein sequence ID" value="KWW20905.1"/>
    <property type="molecule type" value="Genomic_DNA"/>
</dbReference>
<accession>A0A109MZV7</accession>
<sequence>MYNVNKKMLIYIVFLGLMVILIGNSTIVAETKPDIVKMVKLLQEDKDLDIGDWSVLAREINKEIATKQEFESEVYALKQKYPQFQWHRKDDASGWKAEALTYNIDSGLTESIKIMTTKEELDTVTYVIYEVKGQKWKKGNPAFFTTTFQNRVNDLFIGAPSIFSCIKGSINDNMDSVLNSKTEDLLDMFQAREIESVHETNFTSISAHSTLFKQPLTKEKLNLQFGLRTEGLGERTNFVVGTPIITFEY</sequence>
<comment type="caution">
    <text evidence="1">The sequence shown here is derived from an EMBL/GenBank/DDBJ whole genome shotgun (WGS) entry which is preliminary data.</text>
</comment>
<dbReference type="AlphaFoldDB" id="A0A109MZV7"/>